<evidence type="ECO:0000313" key="2">
    <source>
        <dbReference type="Proteomes" id="UP000538031"/>
    </source>
</evidence>
<sequence>MVGSAGTGVQCASHAGARCNIPSEGGWIIMFSGSVTVNGVELPAAFMGSAPFTAATYFGHRSRLYEMDLKNRPGAIAEVIVESYDLGVRGFQVIPEKQVLEALEMARDAGCELTLMGTLRHEHLEEDLQTLSDLGSAAVLLDEHYTDLLEASEVAEILDGVEGMLRGLATTMPRETTLRLIEEGVDNFELYMIPVNRLGYMTDFPVFLEDERKELGRLLSELGKTVVAEKVLAAGIIPPAEAFEFIGGLDYVDMVAVGVASVSEARETFSELFGR</sequence>
<dbReference type="EMBL" id="DUHT01000017">
    <property type="protein sequence ID" value="HIH64325.1"/>
    <property type="molecule type" value="Genomic_DNA"/>
</dbReference>
<dbReference type="Proteomes" id="UP000538031">
    <property type="component" value="Unassembled WGS sequence"/>
</dbReference>
<reference evidence="2" key="1">
    <citation type="journal article" date="2020" name="bioRxiv">
        <title>A rank-normalized archaeal taxonomy based on genome phylogeny resolves widespread incomplete and uneven classifications.</title>
        <authorList>
            <person name="Rinke C."/>
            <person name="Chuvochina M."/>
            <person name="Mussig A.J."/>
            <person name="Chaumeil P.-A."/>
            <person name="Waite D.W."/>
            <person name="Whitman W.B."/>
            <person name="Parks D.H."/>
            <person name="Hugenholtz P."/>
        </authorList>
    </citation>
    <scope>NUCLEOTIDE SEQUENCE [LARGE SCALE GENOMIC DNA]</scope>
</reference>
<protein>
    <submittedName>
        <fullName evidence="1">Uncharacterized protein</fullName>
    </submittedName>
</protein>
<gene>
    <name evidence="1" type="ORF">HA285_01765</name>
</gene>
<organism evidence="1 2">
    <name type="scientific">Methanothermobacter thermautotrophicus</name>
    <name type="common">Methanobacterium thermoformicicum</name>
    <dbReference type="NCBI Taxonomy" id="145262"/>
    <lineage>
        <taxon>Archaea</taxon>
        <taxon>Methanobacteriati</taxon>
        <taxon>Methanobacteriota</taxon>
        <taxon>Methanomada group</taxon>
        <taxon>Methanobacteria</taxon>
        <taxon>Methanobacteriales</taxon>
        <taxon>Methanobacteriaceae</taxon>
        <taxon>Methanothermobacter</taxon>
    </lineage>
</organism>
<dbReference type="AlphaFoldDB" id="A0A7J4MUN5"/>
<comment type="caution">
    <text evidence="1">The sequence shown here is derived from an EMBL/GenBank/DDBJ whole genome shotgun (WGS) entry which is preliminary data.</text>
</comment>
<evidence type="ECO:0000313" key="1">
    <source>
        <dbReference type="EMBL" id="HIH64325.1"/>
    </source>
</evidence>
<proteinExistence type="predicted"/>
<name>A0A7J4MUN5_METTF</name>
<accession>A0A7J4MUN5</accession>